<dbReference type="PANTHER" id="PTHR40465:SF1">
    <property type="entry name" value="DUF6534 DOMAIN-CONTAINING PROTEIN"/>
    <property type="match status" value="1"/>
</dbReference>
<dbReference type="STRING" id="1314674.A0A0D7B3U1"/>
<dbReference type="Pfam" id="PF20152">
    <property type="entry name" value="DUF6534"/>
    <property type="match status" value="1"/>
</dbReference>
<keyword evidence="2" id="KW-1133">Transmembrane helix</keyword>
<dbReference type="Proteomes" id="UP000054007">
    <property type="component" value="Unassembled WGS sequence"/>
</dbReference>
<feature type="transmembrane region" description="Helical" evidence="2">
    <location>
        <begin position="116"/>
        <end position="137"/>
    </location>
</feature>
<dbReference type="PANTHER" id="PTHR40465">
    <property type="entry name" value="CHROMOSOME 1, WHOLE GENOME SHOTGUN SEQUENCE"/>
    <property type="match status" value="1"/>
</dbReference>
<keyword evidence="2" id="KW-0472">Membrane</keyword>
<dbReference type="OrthoDB" id="3203775at2759"/>
<keyword evidence="2" id="KW-0812">Transmembrane</keyword>
<feature type="region of interest" description="Disordered" evidence="1">
    <location>
        <begin position="252"/>
        <end position="279"/>
    </location>
</feature>
<feature type="transmembrane region" description="Helical" evidence="2">
    <location>
        <begin position="196"/>
        <end position="218"/>
    </location>
</feature>
<dbReference type="AlphaFoldDB" id="A0A0D7B3U1"/>
<feature type="transmembrane region" description="Helical" evidence="2">
    <location>
        <begin position="42"/>
        <end position="68"/>
    </location>
</feature>
<evidence type="ECO:0000313" key="5">
    <source>
        <dbReference type="Proteomes" id="UP000054007"/>
    </source>
</evidence>
<feature type="transmembrane region" description="Helical" evidence="2">
    <location>
        <begin position="224"/>
        <end position="244"/>
    </location>
</feature>
<feature type="domain" description="DUF6534" evidence="3">
    <location>
        <begin position="162"/>
        <end position="248"/>
    </location>
</feature>
<evidence type="ECO:0000256" key="2">
    <source>
        <dbReference type="SAM" id="Phobius"/>
    </source>
</evidence>
<evidence type="ECO:0000313" key="4">
    <source>
        <dbReference type="EMBL" id="KIY64844.1"/>
    </source>
</evidence>
<name>A0A0D7B3U1_9AGAR</name>
<accession>A0A0D7B3U1</accession>
<feature type="transmembrane region" description="Helical" evidence="2">
    <location>
        <begin position="88"/>
        <end position="109"/>
    </location>
</feature>
<keyword evidence="5" id="KW-1185">Reference proteome</keyword>
<organism evidence="4 5">
    <name type="scientific">Cylindrobasidium torrendii FP15055 ss-10</name>
    <dbReference type="NCBI Taxonomy" id="1314674"/>
    <lineage>
        <taxon>Eukaryota</taxon>
        <taxon>Fungi</taxon>
        <taxon>Dikarya</taxon>
        <taxon>Basidiomycota</taxon>
        <taxon>Agaricomycotina</taxon>
        <taxon>Agaricomycetes</taxon>
        <taxon>Agaricomycetidae</taxon>
        <taxon>Agaricales</taxon>
        <taxon>Marasmiineae</taxon>
        <taxon>Physalacriaceae</taxon>
        <taxon>Cylindrobasidium</taxon>
    </lineage>
</organism>
<dbReference type="EMBL" id="KN880616">
    <property type="protein sequence ID" value="KIY64844.1"/>
    <property type="molecule type" value="Genomic_DNA"/>
</dbReference>
<feature type="transmembrane region" description="Helical" evidence="2">
    <location>
        <begin position="6"/>
        <end position="30"/>
    </location>
</feature>
<evidence type="ECO:0000259" key="3">
    <source>
        <dbReference type="Pfam" id="PF20152"/>
    </source>
</evidence>
<protein>
    <recommendedName>
        <fullName evidence="3">DUF6534 domain-containing protein</fullName>
    </recommendedName>
</protein>
<feature type="transmembrane region" description="Helical" evidence="2">
    <location>
        <begin position="157"/>
        <end position="175"/>
    </location>
</feature>
<proteinExistence type="predicted"/>
<sequence>MGLYDSSIGALLVGSWFNTMFYMLELYLAYTYFSTFKKDNSIIKGAVGFNVIADTVGTANNCACIYLYTITHWGDKAYILTQNWAVPTYVILSGLSAFVVQLFLVYRFWSLSKNWLATPFLGLCACSAFAGAIANGITVTQHSAYAERGANVKTVTIWLVCSAASDILIALALVWKFQSTNTTFSQTKSLIQRLTYTAIQTGSVTTVLATLCLILFLIDPASNITVGFGFCLGRVYTLTMLFNLNTRSRSRGLNDSSSQGMSHQSAHNESYGLRQNTNKTNGGISVHRTAVVRIDDGSEEYDSDTKGATGNRTL</sequence>
<gene>
    <name evidence="4" type="ORF">CYLTODRAFT_492794</name>
</gene>
<dbReference type="InterPro" id="IPR045339">
    <property type="entry name" value="DUF6534"/>
</dbReference>
<evidence type="ECO:0000256" key="1">
    <source>
        <dbReference type="SAM" id="MobiDB-lite"/>
    </source>
</evidence>
<reference evidence="4 5" key="1">
    <citation type="journal article" date="2015" name="Fungal Genet. Biol.">
        <title>Evolution of novel wood decay mechanisms in Agaricales revealed by the genome sequences of Fistulina hepatica and Cylindrobasidium torrendii.</title>
        <authorList>
            <person name="Floudas D."/>
            <person name="Held B.W."/>
            <person name="Riley R."/>
            <person name="Nagy L.G."/>
            <person name="Koehler G."/>
            <person name="Ransdell A.S."/>
            <person name="Younus H."/>
            <person name="Chow J."/>
            <person name="Chiniquy J."/>
            <person name="Lipzen A."/>
            <person name="Tritt A."/>
            <person name="Sun H."/>
            <person name="Haridas S."/>
            <person name="LaButti K."/>
            <person name="Ohm R.A."/>
            <person name="Kues U."/>
            <person name="Blanchette R.A."/>
            <person name="Grigoriev I.V."/>
            <person name="Minto R.E."/>
            <person name="Hibbett D.S."/>
        </authorList>
    </citation>
    <scope>NUCLEOTIDE SEQUENCE [LARGE SCALE GENOMIC DNA]</scope>
    <source>
        <strain evidence="4 5">FP15055 ss-10</strain>
    </source>
</reference>